<feature type="domain" description="Methyl-accepting transducer" evidence="6">
    <location>
        <begin position="269"/>
        <end position="498"/>
    </location>
</feature>
<keyword evidence="8" id="KW-0614">Plasmid</keyword>
<dbReference type="InterPro" id="IPR024478">
    <property type="entry name" value="HlyB_4HB_MCP"/>
</dbReference>
<dbReference type="SMART" id="SM00283">
    <property type="entry name" value="MA"/>
    <property type="match status" value="1"/>
</dbReference>
<evidence type="ECO:0000256" key="3">
    <source>
        <dbReference type="ARBA" id="ARBA00029447"/>
    </source>
</evidence>
<keyword evidence="9" id="KW-1185">Reference proteome</keyword>
<evidence type="ECO:0000256" key="4">
    <source>
        <dbReference type="PROSITE-ProRule" id="PRU00284"/>
    </source>
</evidence>
<keyword evidence="5" id="KW-1133">Transmembrane helix</keyword>
<gene>
    <name evidence="8" type="ORF">DEH84_18015</name>
</gene>
<dbReference type="InterPro" id="IPR004089">
    <property type="entry name" value="MCPsignal_dom"/>
</dbReference>
<dbReference type="PRINTS" id="PR00260">
    <property type="entry name" value="CHEMTRNSDUCR"/>
</dbReference>
<evidence type="ECO:0000259" key="6">
    <source>
        <dbReference type="PROSITE" id="PS50111"/>
    </source>
</evidence>
<dbReference type="Gene3D" id="1.10.287.950">
    <property type="entry name" value="Methyl-accepting chemotaxis protein"/>
    <property type="match status" value="1"/>
</dbReference>
<name>A0A2U8FYI9_9BURK</name>
<dbReference type="EMBL" id="CP029211">
    <property type="protein sequence ID" value="AWI55484.1"/>
    <property type="molecule type" value="Genomic_DNA"/>
</dbReference>
<dbReference type="AlphaFoldDB" id="A0A2U8FYI9"/>
<sequence>MKALNNLKMGRRLGLGFAVVLTLVVWICALGWFKLQSTREGVEHVAEVSSVAEMAEHWHSLTTLNVTRTLAIAKSGNDEAVQAQFGGQIKQTSAEISKLQKTLEEGADTDEERATFKAIAEHRKAYVASRDEAFKRLKAGEPDAAAFIDREMMPLAERYLSAIAEVGTKTQAHAQAIQKTVDDEVSAAQGFILALGGACLLIGVLVARAITVSVTGPLAHVVKVTKAIADGDLTRSSRIEGQDEVSEVLRSLQAMRQSLGGIVQEVRYSTDSIRVASSEVASGGMDLSNRTEQTASSLQGAASSMEQVATGVLQTAESASTAADLARQAAGAAQRGGTVVSQVVTTMGEINQRSQKIVDIISVIDGIAFQTNILALNAAVEAARAGEQGRGFAVVAGEVRLLAQRSAEAAKEIKSLIGASVESVEAGARLVEEAGTSMGDIVTAVEQVNHIINEITEATKEQSAGISQVNRTVGELDSMTQQNAALVEESAAAAASMKDQAARLAELVSVFRVESSRATTV</sequence>
<evidence type="ECO:0000313" key="8">
    <source>
        <dbReference type="EMBL" id="AWI55484.1"/>
    </source>
</evidence>
<protein>
    <recommendedName>
        <fullName evidence="10">Methyl-accepting chemotaxis protein</fullName>
    </recommendedName>
</protein>
<dbReference type="GO" id="GO:0005886">
    <property type="term" value="C:plasma membrane"/>
    <property type="evidence" value="ECO:0007669"/>
    <property type="project" value="TreeGrafter"/>
</dbReference>
<dbReference type="InterPro" id="IPR047347">
    <property type="entry name" value="YvaQ-like_sensor"/>
</dbReference>
<evidence type="ECO:0000259" key="7">
    <source>
        <dbReference type="PROSITE" id="PS50885"/>
    </source>
</evidence>
<dbReference type="PANTHER" id="PTHR43531:SF14">
    <property type="entry name" value="METHYL-ACCEPTING CHEMOTAXIS PROTEIN I-RELATED"/>
    <property type="match status" value="1"/>
</dbReference>
<dbReference type="InterPro" id="IPR051310">
    <property type="entry name" value="MCP_chemotaxis"/>
</dbReference>
<dbReference type="PANTHER" id="PTHR43531">
    <property type="entry name" value="PROTEIN ICFG"/>
    <property type="match status" value="1"/>
</dbReference>
<dbReference type="CDD" id="cd19411">
    <property type="entry name" value="MCP2201-like_sensor"/>
    <property type="match status" value="1"/>
</dbReference>
<dbReference type="GO" id="GO:0007165">
    <property type="term" value="P:signal transduction"/>
    <property type="evidence" value="ECO:0007669"/>
    <property type="project" value="UniProtKB-KW"/>
</dbReference>
<keyword evidence="2" id="KW-0488">Methylation</keyword>
<keyword evidence="5" id="KW-0472">Membrane</keyword>
<dbReference type="Pfam" id="PF00015">
    <property type="entry name" value="MCPsignal"/>
    <property type="match status" value="1"/>
</dbReference>
<evidence type="ECO:0000256" key="2">
    <source>
        <dbReference type="ARBA" id="ARBA00022481"/>
    </source>
</evidence>
<dbReference type="GO" id="GO:0004888">
    <property type="term" value="F:transmembrane signaling receptor activity"/>
    <property type="evidence" value="ECO:0007669"/>
    <property type="project" value="InterPro"/>
</dbReference>
<dbReference type="OrthoDB" id="5441488at2"/>
<dbReference type="PROSITE" id="PS50885">
    <property type="entry name" value="HAMP"/>
    <property type="match status" value="1"/>
</dbReference>
<organism evidence="8 9">
    <name type="scientific">Aquabacterium olei</name>
    <dbReference type="NCBI Taxonomy" id="1296669"/>
    <lineage>
        <taxon>Bacteria</taxon>
        <taxon>Pseudomonadati</taxon>
        <taxon>Pseudomonadota</taxon>
        <taxon>Betaproteobacteria</taxon>
        <taxon>Burkholderiales</taxon>
        <taxon>Aquabacterium</taxon>
    </lineage>
</organism>
<dbReference type="KEGG" id="aon:DEH84_18015"/>
<dbReference type="Pfam" id="PF12729">
    <property type="entry name" value="4HB_MCP_1"/>
    <property type="match status" value="1"/>
</dbReference>
<dbReference type="PROSITE" id="PS50111">
    <property type="entry name" value="CHEMOTAXIS_TRANSDUC_2"/>
    <property type="match status" value="1"/>
</dbReference>
<dbReference type="SMART" id="SM00304">
    <property type="entry name" value="HAMP"/>
    <property type="match status" value="1"/>
</dbReference>
<proteinExistence type="inferred from homology"/>
<evidence type="ECO:0000313" key="9">
    <source>
        <dbReference type="Proteomes" id="UP000244892"/>
    </source>
</evidence>
<dbReference type="SUPFAM" id="SSF58104">
    <property type="entry name" value="Methyl-accepting chemotaxis protein (MCP) signaling domain"/>
    <property type="match status" value="1"/>
</dbReference>
<feature type="transmembrane region" description="Helical" evidence="5">
    <location>
        <begin position="12"/>
        <end position="33"/>
    </location>
</feature>
<evidence type="ECO:0000256" key="5">
    <source>
        <dbReference type="SAM" id="Phobius"/>
    </source>
</evidence>
<evidence type="ECO:0008006" key="10">
    <source>
        <dbReference type="Google" id="ProtNLM"/>
    </source>
</evidence>
<dbReference type="RefSeq" id="WP_109038595.1">
    <property type="nucleotide sequence ID" value="NZ_CP029211.1"/>
</dbReference>
<geneLocation type="plasmid" evidence="9">
    <name>ptb101</name>
</geneLocation>
<keyword evidence="5" id="KW-0812">Transmembrane</keyword>
<comment type="subcellular location">
    <subcellularLocation>
        <location evidence="1">Membrane</location>
    </subcellularLocation>
</comment>
<reference evidence="8 9" key="1">
    <citation type="submission" date="2018-05" db="EMBL/GenBank/DDBJ databases">
        <title>complete genome sequence of Aquabacterium olei NBRC 110486.</title>
        <authorList>
            <person name="Tang B."/>
            <person name="Chang J."/>
            <person name="Zhang L."/>
            <person name="Yang H."/>
        </authorList>
    </citation>
    <scope>NUCLEOTIDE SEQUENCE [LARGE SCALE GENOMIC DNA]</scope>
    <source>
        <strain evidence="8 9">NBRC 110486</strain>
        <plasmid evidence="9">Plasmid ptb101</plasmid>
    </source>
</reference>
<feature type="domain" description="HAMP" evidence="7">
    <location>
        <begin position="212"/>
        <end position="264"/>
    </location>
</feature>
<dbReference type="Pfam" id="PF00672">
    <property type="entry name" value="HAMP"/>
    <property type="match status" value="1"/>
</dbReference>
<dbReference type="FunFam" id="1.10.287.950:FF:000001">
    <property type="entry name" value="Methyl-accepting chemotaxis sensory transducer"/>
    <property type="match status" value="1"/>
</dbReference>
<evidence type="ECO:0000256" key="1">
    <source>
        <dbReference type="ARBA" id="ARBA00004370"/>
    </source>
</evidence>
<accession>A0A2U8FYI9</accession>
<dbReference type="Proteomes" id="UP000244892">
    <property type="component" value="Plasmid pTB101"/>
</dbReference>
<comment type="similarity">
    <text evidence="3">Belongs to the methyl-accepting chemotaxis (MCP) protein family.</text>
</comment>
<dbReference type="InterPro" id="IPR004090">
    <property type="entry name" value="Chemotax_Me-accpt_rcpt"/>
</dbReference>
<keyword evidence="4" id="KW-0807">Transducer</keyword>
<dbReference type="InterPro" id="IPR003660">
    <property type="entry name" value="HAMP_dom"/>
</dbReference>
<dbReference type="GO" id="GO:0006935">
    <property type="term" value="P:chemotaxis"/>
    <property type="evidence" value="ECO:0007669"/>
    <property type="project" value="InterPro"/>
</dbReference>
<dbReference type="CDD" id="cd06225">
    <property type="entry name" value="HAMP"/>
    <property type="match status" value="1"/>
</dbReference>
<dbReference type="CDD" id="cd11386">
    <property type="entry name" value="MCP_signal"/>
    <property type="match status" value="1"/>
</dbReference>